<evidence type="ECO:0000313" key="4">
    <source>
        <dbReference type="Proteomes" id="UP000002630"/>
    </source>
</evidence>
<feature type="signal peptide" evidence="1">
    <location>
        <begin position="1"/>
        <end position="23"/>
    </location>
</feature>
<protein>
    <recommendedName>
        <fullName evidence="2">DOMON domain-containing protein</fullName>
    </recommendedName>
</protein>
<evidence type="ECO:0000313" key="3">
    <source>
        <dbReference type="EMBL" id="CBN79328.1"/>
    </source>
</evidence>
<name>D8LHP6_ECTSI</name>
<keyword evidence="4" id="KW-1185">Reference proteome</keyword>
<sequence length="285" mass="29369">MFSPVARIVFVVGLRTLASIVLAQQPAEVVLTTACSASGLVGYDYKAVSADFNVGWLAIGFSSDGNMIGSDAVVGSVEGVLEYYLGSKGLPVQPPLSPLEASIRPFSVDEQEITGAVLKKDENVTSLSFTRPSTPEVAGKQALLAGADTSAILLWAAGSDDSFGYHFLGRGAFNSDLACTEDQPVVEGDVVEEDAVEGDEQSGTEVGRAVPLLTEGPSTSPFTMFSVSPSFAPAPPFTAQPADGSTTSGALPRVPTAVVGFVCRFAGVAALGFAAVEVFFAFAVL</sequence>
<dbReference type="CDD" id="cd09631">
    <property type="entry name" value="DOMON_DOH"/>
    <property type="match status" value="1"/>
</dbReference>
<dbReference type="SMART" id="SM00664">
    <property type="entry name" value="DoH"/>
    <property type="match status" value="1"/>
</dbReference>
<dbReference type="InterPro" id="IPR045266">
    <property type="entry name" value="DOH_DOMON"/>
</dbReference>
<organism evidence="3 4">
    <name type="scientific">Ectocarpus siliculosus</name>
    <name type="common">Brown alga</name>
    <name type="synonym">Conferva siliculosa</name>
    <dbReference type="NCBI Taxonomy" id="2880"/>
    <lineage>
        <taxon>Eukaryota</taxon>
        <taxon>Sar</taxon>
        <taxon>Stramenopiles</taxon>
        <taxon>Ochrophyta</taxon>
        <taxon>PX clade</taxon>
        <taxon>Phaeophyceae</taxon>
        <taxon>Ectocarpales</taxon>
        <taxon>Ectocarpaceae</taxon>
        <taxon>Ectocarpus</taxon>
    </lineage>
</organism>
<dbReference type="EMBL" id="FN648373">
    <property type="protein sequence ID" value="CBN79328.1"/>
    <property type="molecule type" value="Genomic_DNA"/>
</dbReference>
<feature type="chain" id="PRO_5003117217" description="DOMON domain-containing protein" evidence="1">
    <location>
        <begin position="24"/>
        <end position="285"/>
    </location>
</feature>
<dbReference type="Pfam" id="PF03351">
    <property type="entry name" value="DOMON"/>
    <property type="match status" value="1"/>
</dbReference>
<keyword evidence="1" id="KW-0732">Signal</keyword>
<reference evidence="3 4" key="1">
    <citation type="journal article" date="2010" name="Nature">
        <title>The Ectocarpus genome and the independent evolution of multicellularity in brown algae.</title>
        <authorList>
            <person name="Cock J.M."/>
            <person name="Sterck L."/>
            <person name="Rouze P."/>
            <person name="Scornet D."/>
            <person name="Allen A.E."/>
            <person name="Amoutzias G."/>
            <person name="Anthouard V."/>
            <person name="Artiguenave F."/>
            <person name="Aury J.M."/>
            <person name="Badger J.H."/>
            <person name="Beszteri B."/>
            <person name="Billiau K."/>
            <person name="Bonnet E."/>
            <person name="Bothwell J.H."/>
            <person name="Bowler C."/>
            <person name="Boyen C."/>
            <person name="Brownlee C."/>
            <person name="Carrano C.J."/>
            <person name="Charrier B."/>
            <person name="Cho G.Y."/>
            <person name="Coelho S.M."/>
            <person name="Collen J."/>
            <person name="Corre E."/>
            <person name="Da Silva C."/>
            <person name="Delage L."/>
            <person name="Delaroque N."/>
            <person name="Dittami S.M."/>
            <person name="Doulbeau S."/>
            <person name="Elias M."/>
            <person name="Farnham G."/>
            <person name="Gachon C.M."/>
            <person name="Gschloessl B."/>
            <person name="Heesch S."/>
            <person name="Jabbari K."/>
            <person name="Jubin C."/>
            <person name="Kawai H."/>
            <person name="Kimura K."/>
            <person name="Kloareg B."/>
            <person name="Kupper F.C."/>
            <person name="Lang D."/>
            <person name="Le Bail A."/>
            <person name="Leblanc C."/>
            <person name="Lerouge P."/>
            <person name="Lohr M."/>
            <person name="Lopez P.J."/>
            <person name="Martens C."/>
            <person name="Maumus F."/>
            <person name="Michel G."/>
            <person name="Miranda-Saavedra D."/>
            <person name="Morales J."/>
            <person name="Moreau H."/>
            <person name="Motomura T."/>
            <person name="Nagasato C."/>
            <person name="Napoli C.A."/>
            <person name="Nelson D.R."/>
            <person name="Nyvall-Collen P."/>
            <person name="Peters A.F."/>
            <person name="Pommier C."/>
            <person name="Potin P."/>
            <person name="Poulain J."/>
            <person name="Quesneville H."/>
            <person name="Read B."/>
            <person name="Rensing S.A."/>
            <person name="Ritter A."/>
            <person name="Rousvoal S."/>
            <person name="Samanta M."/>
            <person name="Samson G."/>
            <person name="Schroeder D.C."/>
            <person name="Segurens B."/>
            <person name="Strittmatter M."/>
            <person name="Tonon T."/>
            <person name="Tregear J.W."/>
            <person name="Valentin K."/>
            <person name="von Dassow P."/>
            <person name="Yamagishi T."/>
            <person name="Van de Peer Y."/>
            <person name="Wincker P."/>
        </authorList>
    </citation>
    <scope>NUCLEOTIDE SEQUENCE [LARGE SCALE GENOMIC DNA]</scope>
    <source>
        <strain evidence="4">Ec32 / CCAP1310/4</strain>
    </source>
</reference>
<gene>
    <name evidence="3" type="ORF">Esi_0198_0012</name>
</gene>
<evidence type="ECO:0000259" key="2">
    <source>
        <dbReference type="PROSITE" id="PS50836"/>
    </source>
</evidence>
<feature type="domain" description="DOMON" evidence="2">
    <location>
        <begin position="25"/>
        <end position="158"/>
    </location>
</feature>
<dbReference type="AlphaFoldDB" id="D8LHP6"/>
<dbReference type="InParanoid" id="D8LHP6"/>
<dbReference type="EMBL" id="FN649733">
    <property type="protein sequence ID" value="CBN79328.1"/>
    <property type="molecule type" value="Genomic_DNA"/>
</dbReference>
<dbReference type="Proteomes" id="UP000002630">
    <property type="component" value="Linkage Group LG08"/>
</dbReference>
<dbReference type="OrthoDB" id="19261at2759"/>
<evidence type="ECO:0000256" key="1">
    <source>
        <dbReference type="SAM" id="SignalP"/>
    </source>
</evidence>
<accession>D8LHP6</accession>
<dbReference type="PROSITE" id="PS50836">
    <property type="entry name" value="DOMON"/>
    <property type="match status" value="1"/>
</dbReference>
<proteinExistence type="predicted"/>
<dbReference type="InterPro" id="IPR005018">
    <property type="entry name" value="DOMON_domain"/>
</dbReference>